<dbReference type="OrthoDB" id="5989636at2759"/>
<comment type="caution">
    <text evidence="1">The sequence shown here is derived from an EMBL/GenBank/DDBJ whole genome shotgun (WGS) entry which is preliminary data.</text>
</comment>
<protein>
    <submittedName>
        <fullName evidence="1">Uncharacterized protein</fullName>
    </submittedName>
</protein>
<sequence length="263" mass="30402">MSRTSKNSNKNATEEGDNLNNIWEKFELKLNDWVTTTLPTIVSEVIKSIAGEAVKKHIDEYVSSTELKKSLGESIDFDSQQLHDEIKSINTELKTGLMELKNEVNMLKNENDNLEQYTRKCNIRIYGIPEAPTESTDDIVISFLQKELGVTISEVDISRSHRVGKKSNIARPIIIRFTKHNTKVMILRKRHLLKRNGRSLYRIQEDLTQTRRQLLKYLHDNCNDKVEKVWTIDGIIHFRPKTNTSVILKSTTLSSCINQLDKY</sequence>
<dbReference type="InterPro" id="IPR004244">
    <property type="entry name" value="Transposase_22"/>
</dbReference>
<evidence type="ECO:0000313" key="1">
    <source>
        <dbReference type="EMBL" id="CAB4001801.1"/>
    </source>
</evidence>
<dbReference type="AlphaFoldDB" id="A0A6S7I545"/>
<organism evidence="1 2">
    <name type="scientific">Paramuricea clavata</name>
    <name type="common">Red gorgonian</name>
    <name type="synonym">Violescent sea-whip</name>
    <dbReference type="NCBI Taxonomy" id="317549"/>
    <lineage>
        <taxon>Eukaryota</taxon>
        <taxon>Metazoa</taxon>
        <taxon>Cnidaria</taxon>
        <taxon>Anthozoa</taxon>
        <taxon>Octocorallia</taxon>
        <taxon>Malacalcyonacea</taxon>
        <taxon>Plexauridae</taxon>
        <taxon>Paramuricea</taxon>
    </lineage>
</organism>
<dbReference type="PANTHER" id="PTHR11505">
    <property type="entry name" value="L1 TRANSPOSABLE ELEMENT-RELATED"/>
    <property type="match status" value="1"/>
</dbReference>
<gene>
    <name evidence="1" type="ORF">PACLA_8A015012</name>
</gene>
<proteinExistence type="predicted"/>
<dbReference type="Proteomes" id="UP001152795">
    <property type="component" value="Unassembled WGS sequence"/>
</dbReference>
<evidence type="ECO:0000313" key="2">
    <source>
        <dbReference type="Proteomes" id="UP001152795"/>
    </source>
</evidence>
<dbReference type="EMBL" id="CACRXK020004183">
    <property type="protein sequence ID" value="CAB4001801.1"/>
    <property type="molecule type" value="Genomic_DNA"/>
</dbReference>
<keyword evidence="2" id="KW-1185">Reference proteome</keyword>
<dbReference type="Gene3D" id="3.30.70.1820">
    <property type="entry name" value="L1 transposable element, RRM domain"/>
    <property type="match status" value="1"/>
</dbReference>
<reference evidence="1" key="1">
    <citation type="submission" date="2020-04" db="EMBL/GenBank/DDBJ databases">
        <authorList>
            <person name="Alioto T."/>
            <person name="Alioto T."/>
            <person name="Gomez Garrido J."/>
        </authorList>
    </citation>
    <scope>NUCLEOTIDE SEQUENCE</scope>
    <source>
        <strain evidence="1">A484AB</strain>
    </source>
</reference>
<accession>A0A6S7I545</accession>
<name>A0A6S7I545_PARCT</name>